<dbReference type="EMBL" id="CP002631">
    <property type="protein sequence ID" value="AEB13401.1"/>
    <property type="molecule type" value="Genomic_DNA"/>
</dbReference>
<feature type="transmembrane region" description="Helical" evidence="2">
    <location>
        <begin position="7"/>
        <end position="29"/>
    </location>
</feature>
<feature type="domain" description="SPOR" evidence="3">
    <location>
        <begin position="225"/>
        <end position="306"/>
    </location>
</feature>
<reference evidence="4 5" key="1">
    <citation type="journal article" date="2011" name="Stand. Genomic Sci.">
        <title>Complete genome sequence of Treponema succinifaciens type strain (6091).</title>
        <authorList>
            <person name="Han C."/>
            <person name="Gronow S."/>
            <person name="Teshima H."/>
            <person name="Lapidus A."/>
            <person name="Nolan M."/>
            <person name="Lucas S."/>
            <person name="Hammon N."/>
            <person name="Deshpande S."/>
            <person name="Cheng J.F."/>
            <person name="Zeytun A."/>
            <person name="Tapia R."/>
            <person name="Goodwin L."/>
            <person name="Pitluck S."/>
            <person name="Liolios K."/>
            <person name="Pagani I."/>
            <person name="Ivanova N."/>
            <person name="Mavromatis K."/>
            <person name="Mikhailova N."/>
            <person name="Huntemann M."/>
            <person name="Pati A."/>
            <person name="Chen A."/>
            <person name="Palaniappan K."/>
            <person name="Land M."/>
            <person name="Hauser L."/>
            <person name="Brambilla E.M."/>
            <person name="Rohde M."/>
            <person name="Goker M."/>
            <person name="Woyke T."/>
            <person name="Bristow J."/>
            <person name="Eisen J.A."/>
            <person name="Markowitz V."/>
            <person name="Hugenholtz P."/>
            <person name="Kyrpides N.C."/>
            <person name="Klenk H.P."/>
            <person name="Detter J.C."/>
        </authorList>
    </citation>
    <scope>NUCLEOTIDE SEQUENCE [LARGE SCALE GENOMIC DNA]</scope>
    <source>
        <strain evidence="5">ATCC 33096 / DSM 2489 / 6091</strain>
    </source>
</reference>
<evidence type="ECO:0000256" key="2">
    <source>
        <dbReference type="SAM" id="Phobius"/>
    </source>
</evidence>
<dbReference type="GO" id="GO:0042834">
    <property type="term" value="F:peptidoglycan binding"/>
    <property type="evidence" value="ECO:0007669"/>
    <property type="project" value="InterPro"/>
</dbReference>
<gene>
    <name evidence="4" type="ordered locus">Tresu_0449</name>
</gene>
<feature type="region of interest" description="Disordered" evidence="1">
    <location>
        <begin position="164"/>
        <end position="223"/>
    </location>
</feature>
<protein>
    <submittedName>
        <fullName evidence="4">Sporulation domain-containing protein</fullName>
    </submittedName>
</protein>
<dbReference type="OrthoDB" id="360945at2"/>
<feature type="compositionally biased region" description="Low complexity" evidence="1">
    <location>
        <begin position="186"/>
        <end position="223"/>
    </location>
</feature>
<feature type="compositionally biased region" description="Basic and acidic residues" evidence="1">
    <location>
        <begin position="167"/>
        <end position="184"/>
    </location>
</feature>
<dbReference type="GeneID" id="302997665"/>
<dbReference type="PROSITE" id="PS51724">
    <property type="entry name" value="SPOR"/>
    <property type="match status" value="1"/>
</dbReference>
<dbReference type="InterPro" id="IPR007730">
    <property type="entry name" value="SPOR-like_dom"/>
</dbReference>
<proteinExistence type="predicted"/>
<dbReference type="KEGG" id="tsu:Tresu_0449"/>
<reference evidence="5" key="2">
    <citation type="submission" date="2011-04" db="EMBL/GenBank/DDBJ databases">
        <title>The complete genome of chromosome of Treponema succinifaciens DSM 2489.</title>
        <authorList>
            <person name="Lucas S."/>
            <person name="Copeland A."/>
            <person name="Lapidus A."/>
            <person name="Bruce D."/>
            <person name="Goodwin L."/>
            <person name="Pitluck S."/>
            <person name="Peters L."/>
            <person name="Kyrpides N."/>
            <person name="Mavromatis K."/>
            <person name="Ivanova N."/>
            <person name="Ovchinnikova G."/>
            <person name="Teshima H."/>
            <person name="Detter J.C."/>
            <person name="Tapia R."/>
            <person name="Han C."/>
            <person name="Land M."/>
            <person name="Hauser L."/>
            <person name="Markowitz V."/>
            <person name="Cheng J.-F."/>
            <person name="Hugenholtz P."/>
            <person name="Woyke T."/>
            <person name="Wu D."/>
            <person name="Gronow S."/>
            <person name="Wellnitz S."/>
            <person name="Brambilla E."/>
            <person name="Klenk H.-P."/>
            <person name="Eisen J.A."/>
        </authorList>
    </citation>
    <scope>NUCLEOTIDE SEQUENCE [LARGE SCALE GENOMIC DNA]</scope>
    <source>
        <strain evidence="5">ATCC 33096 / DSM 2489 / 6091</strain>
    </source>
</reference>
<evidence type="ECO:0000313" key="5">
    <source>
        <dbReference type="Proteomes" id="UP000006852"/>
    </source>
</evidence>
<dbReference type="STRING" id="869209.Tresu_0449"/>
<dbReference type="Gene3D" id="3.30.70.1070">
    <property type="entry name" value="Sporulation related repeat"/>
    <property type="match status" value="1"/>
</dbReference>
<dbReference type="AlphaFoldDB" id="F2NXT1"/>
<keyword evidence="2" id="KW-0812">Transmembrane</keyword>
<dbReference type="Pfam" id="PF05036">
    <property type="entry name" value="SPOR"/>
    <property type="match status" value="1"/>
</dbReference>
<dbReference type="HOGENOM" id="CLU_868618_0_0_12"/>
<dbReference type="Proteomes" id="UP000006852">
    <property type="component" value="Chromosome"/>
</dbReference>
<dbReference type="InterPro" id="IPR036680">
    <property type="entry name" value="SPOR-like_sf"/>
</dbReference>
<organism evidence="4 5">
    <name type="scientific">Treponema succinifaciens (strain ATCC 33096 / DSM 2489 / 6091)</name>
    <dbReference type="NCBI Taxonomy" id="869209"/>
    <lineage>
        <taxon>Bacteria</taxon>
        <taxon>Pseudomonadati</taxon>
        <taxon>Spirochaetota</taxon>
        <taxon>Spirochaetia</taxon>
        <taxon>Spirochaetales</taxon>
        <taxon>Treponemataceae</taxon>
        <taxon>Treponema</taxon>
    </lineage>
</organism>
<feature type="region of interest" description="Disordered" evidence="1">
    <location>
        <begin position="55"/>
        <end position="107"/>
    </location>
</feature>
<dbReference type="SUPFAM" id="SSF110997">
    <property type="entry name" value="Sporulation related repeat"/>
    <property type="match status" value="1"/>
</dbReference>
<accession>F2NXT1</accession>
<dbReference type="eggNOG" id="COG3087">
    <property type="taxonomic scope" value="Bacteria"/>
</dbReference>
<keyword evidence="2" id="KW-0472">Membrane</keyword>
<name>F2NXT1_TRES6</name>
<sequence length="312" mass="33444">MEQKRTIWIVLAAGIFLSVVLGAAVILYASEAKKNTTALYQRSAGSVWMSPETAQQKHAESFSNGIDFPSEPPVEEKNINPAEVNNSSVTSNIESPAEGKTSIENTDSRIAQTDNVTVISTGNTSVYNVGDTSTTTIDLNALKNTASASSNVTAQNKAAETAIRETNAVHRNVEKDSPVVEKKISSPKASASSNKNSISSKSSAQVSSAPKKSTQSSASKTAPAKKVSDRFWVQAGSYTTTKNADEARGILESNKIPCEVFTFTDAKGVLHYRVRVGPYTTKSEAEYWKQRIDTISLFAKNGTYVTNTSAAK</sequence>
<feature type="compositionally biased region" description="Polar residues" evidence="1">
    <location>
        <begin position="83"/>
        <end position="94"/>
    </location>
</feature>
<keyword evidence="2" id="KW-1133">Transmembrane helix</keyword>
<dbReference type="RefSeq" id="WP_013700708.1">
    <property type="nucleotide sequence ID" value="NC_015385.1"/>
</dbReference>
<evidence type="ECO:0000313" key="4">
    <source>
        <dbReference type="EMBL" id="AEB13401.1"/>
    </source>
</evidence>
<evidence type="ECO:0000256" key="1">
    <source>
        <dbReference type="SAM" id="MobiDB-lite"/>
    </source>
</evidence>
<keyword evidence="5" id="KW-1185">Reference proteome</keyword>
<evidence type="ECO:0000259" key="3">
    <source>
        <dbReference type="PROSITE" id="PS51724"/>
    </source>
</evidence>